<evidence type="ECO:0000313" key="5">
    <source>
        <dbReference type="EMBL" id="VFJ12662.1"/>
    </source>
</evidence>
<protein>
    <recommendedName>
        <fullName evidence="4">A-type ATP synthase subunit F</fullName>
    </recommendedName>
</protein>
<keyword evidence="4" id="KW-0375">Hydrogen ion transport</keyword>
<keyword evidence="4" id="KW-0472">Membrane</keyword>
<evidence type="ECO:0000313" key="6">
    <source>
        <dbReference type="Proteomes" id="UP000294299"/>
    </source>
</evidence>
<accession>A0A484I9J5</accession>
<dbReference type="GO" id="GO:0042777">
    <property type="term" value="P:proton motive force-driven plasma membrane ATP synthesis"/>
    <property type="evidence" value="ECO:0007669"/>
    <property type="project" value="UniProtKB-UniRule"/>
</dbReference>
<comment type="subcellular location">
    <subcellularLocation>
        <location evidence="4">Cell membrane</location>
        <topology evidence="4">Peripheral membrane protein</topology>
    </subcellularLocation>
</comment>
<comment type="similarity">
    <text evidence="1 4">Belongs to the V-ATPase F subunit family.</text>
</comment>
<name>A0A484I9J5_9ARCH</name>
<evidence type="ECO:0000256" key="2">
    <source>
        <dbReference type="ARBA" id="ARBA00022448"/>
    </source>
</evidence>
<organism evidence="5 6">
    <name type="scientific">Candidatus Nitrosocosmicus franklandianus</name>
    <dbReference type="NCBI Taxonomy" id="1798806"/>
    <lineage>
        <taxon>Archaea</taxon>
        <taxon>Nitrososphaerota</taxon>
        <taxon>Nitrososphaeria</taxon>
        <taxon>Nitrososphaerales</taxon>
        <taxon>Nitrososphaeraceae</taxon>
        <taxon>Candidatus Nitrosocosmicus</taxon>
    </lineage>
</organism>
<dbReference type="Proteomes" id="UP000294299">
    <property type="component" value="Chromosome NFRAN"/>
</dbReference>
<dbReference type="InterPro" id="IPR022944">
    <property type="entry name" value="ATPase_V1-cplx_fsu_bac/arc"/>
</dbReference>
<dbReference type="GO" id="GO:0046961">
    <property type="term" value="F:proton-transporting ATPase activity, rotational mechanism"/>
    <property type="evidence" value="ECO:0007669"/>
    <property type="project" value="InterPro"/>
</dbReference>
<proteinExistence type="inferred from homology"/>
<comment type="subunit">
    <text evidence="4">Has multiple subunits with at least A(3), B(3), C, D, E, F, H, I and proteolipid K(x).</text>
</comment>
<dbReference type="GO" id="GO:0046933">
    <property type="term" value="F:proton-transporting ATP synthase activity, rotational mechanism"/>
    <property type="evidence" value="ECO:0007669"/>
    <property type="project" value="UniProtKB-UniRule"/>
</dbReference>
<dbReference type="GO" id="GO:0005886">
    <property type="term" value="C:plasma membrane"/>
    <property type="evidence" value="ECO:0007669"/>
    <property type="project" value="UniProtKB-SubCell"/>
</dbReference>
<dbReference type="KEGG" id="nfn:NFRAN_0341"/>
<comment type="function">
    <text evidence="4">Component of the A-type ATP synthase that produces ATP from ADP in the presence of a proton gradient across the membrane.</text>
</comment>
<reference evidence="5 6" key="1">
    <citation type="submission" date="2019-02" db="EMBL/GenBank/DDBJ databases">
        <authorList>
            <person name="Lehtovirta-Morley E L."/>
        </authorList>
    </citation>
    <scope>NUCLEOTIDE SEQUENCE [LARGE SCALE GENOMIC DNA]</scope>
    <source>
        <strain evidence="5">NFRAN1</strain>
    </source>
</reference>
<keyword evidence="3 4" id="KW-0406">Ion transport</keyword>
<dbReference type="InterPro" id="IPR008218">
    <property type="entry name" value="ATPase_V1-cplx_f_g_su"/>
</dbReference>
<keyword evidence="6" id="KW-1185">Reference proteome</keyword>
<dbReference type="SUPFAM" id="SSF159468">
    <property type="entry name" value="AtpF-like"/>
    <property type="match status" value="1"/>
</dbReference>
<sequence>MGEEKHYESKGKIAVIGDRELVLGYRLLGIEDTFLVTDKSEASRKMEDLLLSHNYNLIIASQFVLESLSSVTKSKVESSINPLVIFMPSLTGNMQEESLAALAKRVLGISIKTG</sequence>
<dbReference type="EMBL" id="LR216287">
    <property type="protein sequence ID" value="VFJ12662.1"/>
    <property type="molecule type" value="Genomic_DNA"/>
</dbReference>
<dbReference type="InterPro" id="IPR036906">
    <property type="entry name" value="ATPase_V1_fsu_sf"/>
</dbReference>
<dbReference type="OrthoDB" id="24971at2157"/>
<evidence type="ECO:0000256" key="3">
    <source>
        <dbReference type="ARBA" id="ARBA00023065"/>
    </source>
</evidence>
<dbReference type="GO" id="GO:0005524">
    <property type="term" value="F:ATP binding"/>
    <property type="evidence" value="ECO:0007669"/>
    <property type="project" value="UniProtKB-UniRule"/>
</dbReference>
<keyword evidence="4" id="KW-0066">ATP synthesis</keyword>
<evidence type="ECO:0000256" key="4">
    <source>
        <dbReference type="HAMAP-Rule" id="MF_00312"/>
    </source>
</evidence>
<dbReference type="AlphaFoldDB" id="A0A484I9J5"/>
<keyword evidence="4" id="KW-1003">Cell membrane</keyword>
<evidence type="ECO:0000256" key="1">
    <source>
        <dbReference type="ARBA" id="ARBA00010148"/>
    </source>
</evidence>
<dbReference type="GeneID" id="39419892"/>
<dbReference type="Pfam" id="PF01990">
    <property type="entry name" value="ATP-synt_F"/>
    <property type="match status" value="1"/>
</dbReference>
<dbReference type="RefSeq" id="WP_134482747.1">
    <property type="nucleotide sequence ID" value="NZ_LR216287.1"/>
</dbReference>
<dbReference type="HAMAP" id="MF_00312">
    <property type="entry name" value="ATP_synth_F_arch"/>
    <property type="match status" value="1"/>
</dbReference>
<keyword evidence="2 4" id="KW-0813">Transport</keyword>
<dbReference type="Gene3D" id="3.40.50.10580">
    <property type="entry name" value="ATPase, V1 complex, subunit F"/>
    <property type="match status" value="1"/>
</dbReference>
<gene>
    <name evidence="4 5" type="primary">atpF</name>
    <name evidence="5" type="ORF">NFRAN_0341</name>
</gene>